<evidence type="ECO:0000313" key="13">
    <source>
        <dbReference type="EMBL" id="TDB63497.1"/>
    </source>
</evidence>
<comment type="similarity">
    <text evidence="10">Belongs to the TonB-dependent receptor family.</text>
</comment>
<evidence type="ECO:0000256" key="10">
    <source>
        <dbReference type="PROSITE-ProRule" id="PRU01360"/>
    </source>
</evidence>
<dbReference type="Pfam" id="PF05569">
    <property type="entry name" value="Peptidase_M56"/>
    <property type="match status" value="1"/>
</dbReference>
<reference evidence="13 14" key="1">
    <citation type="submission" date="2019-02" db="EMBL/GenBank/DDBJ databases">
        <title>Arundinibacter roseus gen. nov., sp. nov., a new member of the family Cytophagaceae.</title>
        <authorList>
            <person name="Szuroczki S."/>
            <person name="Khayer B."/>
            <person name="Sproer C."/>
            <person name="Toumi M."/>
            <person name="Szabo A."/>
            <person name="Felfoldi T."/>
            <person name="Schumann P."/>
            <person name="Toth E."/>
        </authorList>
    </citation>
    <scope>NUCLEOTIDE SEQUENCE [LARGE SCALE GENOMIC DNA]</scope>
    <source>
        <strain evidence="13 14">DMA-k-7a</strain>
    </source>
</reference>
<keyword evidence="14" id="KW-1185">Reference proteome</keyword>
<dbReference type="Gene3D" id="2.170.130.10">
    <property type="entry name" value="TonB-dependent receptor, plug domain"/>
    <property type="match status" value="1"/>
</dbReference>
<feature type="transmembrane region" description="Helical" evidence="11">
    <location>
        <begin position="259"/>
        <end position="277"/>
    </location>
</feature>
<dbReference type="GO" id="GO:0009279">
    <property type="term" value="C:cell outer membrane"/>
    <property type="evidence" value="ECO:0007669"/>
    <property type="project" value="UniProtKB-SubCell"/>
</dbReference>
<keyword evidence="9 10" id="KW-0472">Membrane</keyword>
<dbReference type="GO" id="GO:0098797">
    <property type="term" value="C:plasma membrane protein complex"/>
    <property type="evidence" value="ECO:0007669"/>
    <property type="project" value="TreeGrafter"/>
</dbReference>
<keyword evidence="4" id="KW-1003">Cell membrane</keyword>
<evidence type="ECO:0000256" key="6">
    <source>
        <dbReference type="ARBA" id="ARBA00022692"/>
    </source>
</evidence>
<dbReference type="InterPro" id="IPR006260">
    <property type="entry name" value="TonB/TolA_C"/>
</dbReference>
<evidence type="ECO:0000259" key="12">
    <source>
        <dbReference type="PROSITE" id="PS52015"/>
    </source>
</evidence>
<dbReference type="GO" id="GO:0015031">
    <property type="term" value="P:protein transport"/>
    <property type="evidence" value="ECO:0007669"/>
    <property type="project" value="UniProtKB-KW"/>
</dbReference>
<dbReference type="InterPro" id="IPR039426">
    <property type="entry name" value="TonB-dep_rcpt-like"/>
</dbReference>
<evidence type="ECO:0000256" key="7">
    <source>
        <dbReference type="ARBA" id="ARBA00022927"/>
    </source>
</evidence>
<gene>
    <name evidence="13" type="ORF">EZE20_17230</name>
</gene>
<dbReference type="SUPFAM" id="SSF74653">
    <property type="entry name" value="TolA/TonB C-terminal domain"/>
    <property type="match status" value="1"/>
</dbReference>
<keyword evidence="7" id="KW-0653">Protein transport</keyword>
<dbReference type="Pfam" id="PF03544">
    <property type="entry name" value="TonB_C"/>
    <property type="match status" value="1"/>
</dbReference>
<evidence type="ECO:0000256" key="1">
    <source>
        <dbReference type="ARBA" id="ARBA00004383"/>
    </source>
</evidence>
<keyword evidence="8 11" id="KW-1133">Transmembrane helix</keyword>
<evidence type="ECO:0000256" key="9">
    <source>
        <dbReference type="ARBA" id="ARBA00023136"/>
    </source>
</evidence>
<dbReference type="InterPro" id="IPR037682">
    <property type="entry name" value="TonB_C"/>
</dbReference>
<dbReference type="GO" id="GO:0031992">
    <property type="term" value="F:energy transducer activity"/>
    <property type="evidence" value="ECO:0007669"/>
    <property type="project" value="TreeGrafter"/>
</dbReference>
<dbReference type="Proteomes" id="UP000295706">
    <property type="component" value="Unassembled WGS sequence"/>
</dbReference>
<dbReference type="AlphaFoldDB" id="A0A4R4K7C5"/>
<dbReference type="PANTHER" id="PTHR33446:SF2">
    <property type="entry name" value="PROTEIN TONB"/>
    <property type="match status" value="1"/>
</dbReference>
<dbReference type="Gene3D" id="2.60.40.1120">
    <property type="entry name" value="Carboxypeptidase-like, regulatory domain"/>
    <property type="match status" value="1"/>
</dbReference>
<dbReference type="Gene3D" id="3.30.1150.10">
    <property type="match status" value="1"/>
</dbReference>
<dbReference type="PROSITE" id="PS52016">
    <property type="entry name" value="TONB_DEPENDENT_REC_3"/>
    <property type="match status" value="1"/>
</dbReference>
<accession>A0A4R4K7C5</accession>
<evidence type="ECO:0000256" key="2">
    <source>
        <dbReference type="ARBA" id="ARBA00006555"/>
    </source>
</evidence>
<dbReference type="GO" id="GO:0055085">
    <property type="term" value="P:transmembrane transport"/>
    <property type="evidence" value="ECO:0007669"/>
    <property type="project" value="InterPro"/>
</dbReference>
<keyword evidence="10" id="KW-1134">Transmembrane beta strand</keyword>
<feature type="domain" description="TonB C-terminal" evidence="12">
    <location>
        <begin position="423"/>
        <end position="519"/>
    </location>
</feature>
<evidence type="ECO:0000256" key="3">
    <source>
        <dbReference type="ARBA" id="ARBA00022448"/>
    </source>
</evidence>
<dbReference type="Pfam" id="PF13715">
    <property type="entry name" value="CarbopepD_reg_2"/>
    <property type="match status" value="1"/>
</dbReference>
<dbReference type="OrthoDB" id="1522859at2"/>
<dbReference type="InterPro" id="IPR051045">
    <property type="entry name" value="TonB-dependent_transducer"/>
</dbReference>
<feature type="transmembrane region" description="Helical" evidence="11">
    <location>
        <begin position="81"/>
        <end position="104"/>
    </location>
</feature>
<comment type="subcellular location">
    <subcellularLocation>
        <location evidence="1">Cell inner membrane</location>
        <topology evidence="1">Single-pass membrane protein</topology>
        <orientation evidence="1">Periplasmic side</orientation>
    </subcellularLocation>
    <subcellularLocation>
        <location evidence="10">Cell outer membrane</location>
        <topology evidence="10">Multi-pass membrane protein</topology>
    </subcellularLocation>
</comment>
<comment type="similarity">
    <text evidence="2">Belongs to the TonB family.</text>
</comment>
<feature type="transmembrane region" description="Helical" evidence="11">
    <location>
        <begin position="6"/>
        <end position="24"/>
    </location>
</feature>
<dbReference type="NCBIfam" id="TIGR01352">
    <property type="entry name" value="tonB_Cterm"/>
    <property type="match status" value="1"/>
</dbReference>
<keyword evidence="3 10" id="KW-0813">Transport</keyword>
<feature type="transmembrane region" description="Helical" evidence="11">
    <location>
        <begin position="36"/>
        <end position="53"/>
    </location>
</feature>
<dbReference type="InterPro" id="IPR037066">
    <property type="entry name" value="Plug_dom_sf"/>
</dbReference>
<keyword evidence="10" id="KW-0998">Cell outer membrane</keyword>
<keyword evidence="6 10" id="KW-0812">Transmembrane</keyword>
<evidence type="ECO:0000256" key="11">
    <source>
        <dbReference type="SAM" id="Phobius"/>
    </source>
</evidence>
<name>A0A4R4K7C5_9BACT</name>
<dbReference type="SUPFAM" id="SSF56935">
    <property type="entry name" value="Porins"/>
    <property type="match status" value="1"/>
</dbReference>
<dbReference type="PROSITE" id="PS52015">
    <property type="entry name" value="TONB_CTD"/>
    <property type="match status" value="1"/>
</dbReference>
<sequence length="593" mass="65662">MDFLLFIGKVSLYQLLLFGCYWLLLRRHTFFRWNRAYLLGSLLLSFVLPLVQYPEAAPELPVYEVTAVQYVVVAAKQSPSLFTWINLLWAVYAAGVVFMSVRLFRHFASLRKFIQKGDALELDGYTLILMDNDRMGSFSFLRWVVINRTDYERHFDTILSHELVHVQQRHSLDIVLVEVLRVAFWFNPILIFYKNALQQVHEFLADCELMPQRDRYAEFLVAYALNTPIGALTNHFFNSSLLKSRIAMLYKNRNSNWSLGKYAAVALLIGFVSLLAASCEREVVPTSNQNEKNISGNVNVDGIILDADNTPIPGASIEVKGLSTGTTTDVNGKFRLNAPAGRNLVVSFPEYKTLELAVSPTHKNNTFAINMTPGTGTEQETIKPDVSMVPSADGKSVKMTVQSVEANGQQIFTVVEENPEFPGGIDAMFKFLGENVKYPEAAARANVSGKVFLSFVVNTNGEIGSIQVLKGIGFGADEAAIRAVQNMPRWKPGMQSGKPVNVRYNLPINFNMGLDGKGEVGKATAPGSVTTGGWSKDAKPLIVVDGIEKAEDFSMNTLSPTDIQSINVLKDKAATDKYGVKGVKGVVEITTKK</sequence>
<dbReference type="PANTHER" id="PTHR33446">
    <property type="entry name" value="PROTEIN TONB-RELATED"/>
    <property type="match status" value="1"/>
</dbReference>
<dbReference type="InterPro" id="IPR008756">
    <property type="entry name" value="Peptidase_M56"/>
</dbReference>
<dbReference type="RefSeq" id="WP_132119920.1">
    <property type="nucleotide sequence ID" value="NZ_SMJU01000010.1"/>
</dbReference>
<dbReference type="InterPro" id="IPR008969">
    <property type="entry name" value="CarboxyPept-like_regulatory"/>
</dbReference>
<organism evidence="13 14">
    <name type="scientific">Arundinibacter roseus</name>
    <dbReference type="NCBI Taxonomy" id="2070510"/>
    <lineage>
        <taxon>Bacteria</taxon>
        <taxon>Pseudomonadati</taxon>
        <taxon>Bacteroidota</taxon>
        <taxon>Cytophagia</taxon>
        <taxon>Cytophagales</taxon>
        <taxon>Spirosomataceae</taxon>
        <taxon>Arundinibacter</taxon>
    </lineage>
</organism>
<comment type="caution">
    <text evidence="13">The sequence shown here is derived from an EMBL/GenBank/DDBJ whole genome shotgun (WGS) entry which is preliminary data.</text>
</comment>
<evidence type="ECO:0000313" key="14">
    <source>
        <dbReference type="Proteomes" id="UP000295706"/>
    </source>
</evidence>
<evidence type="ECO:0000256" key="5">
    <source>
        <dbReference type="ARBA" id="ARBA00022519"/>
    </source>
</evidence>
<dbReference type="SUPFAM" id="SSF49464">
    <property type="entry name" value="Carboxypeptidase regulatory domain-like"/>
    <property type="match status" value="1"/>
</dbReference>
<dbReference type="CDD" id="cd07341">
    <property type="entry name" value="M56_BlaR1_MecR1_like"/>
    <property type="match status" value="1"/>
</dbReference>
<keyword evidence="5" id="KW-0997">Cell inner membrane</keyword>
<protein>
    <submittedName>
        <fullName evidence="13">M56 family peptidase</fullName>
    </submittedName>
</protein>
<evidence type="ECO:0000256" key="4">
    <source>
        <dbReference type="ARBA" id="ARBA00022475"/>
    </source>
</evidence>
<dbReference type="EMBL" id="SMJU01000010">
    <property type="protein sequence ID" value="TDB63497.1"/>
    <property type="molecule type" value="Genomic_DNA"/>
</dbReference>
<proteinExistence type="inferred from homology"/>
<evidence type="ECO:0000256" key="8">
    <source>
        <dbReference type="ARBA" id="ARBA00022989"/>
    </source>
</evidence>